<dbReference type="Gene3D" id="3.40.1000.10">
    <property type="entry name" value="Mog1/PsbP, alpha/beta/alpha sandwich"/>
    <property type="match status" value="1"/>
</dbReference>
<organism evidence="2 3">
    <name type="scientific">Psychroflexus maritimus</name>
    <dbReference type="NCBI Taxonomy" id="2714865"/>
    <lineage>
        <taxon>Bacteria</taxon>
        <taxon>Pseudomonadati</taxon>
        <taxon>Bacteroidota</taxon>
        <taxon>Flavobacteriia</taxon>
        <taxon>Flavobacteriales</taxon>
        <taxon>Flavobacteriaceae</taxon>
        <taxon>Psychroflexus</taxon>
    </lineage>
</organism>
<evidence type="ECO:0000313" key="3">
    <source>
        <dbReference type="Proteomes" id="UP000643701"/>
    </source>
</evidence>
<name>A0A967ABL5_9FLAO</name>
<evidence type="ECO:0008006" key="4">
    <source>
        <dbReference type="Google" id="ProtNLM"/>
    </source>
</evidence>
<proteinExistence type="predicted"/>
<feature type="chain" id="PRO_5036901750" description="Protein involved in gliding motility GldD" evidence="1">
    <location>
        <begin position="26"/>
        <end position="188"/>
    </location>
</feature>
<keyword evidence="3" id="KW-1185">Reference proteome</keyword>
<evidence type="ECO:0000256" key="1">
    <source>
        <dbReference type="SAM" id="SignalP"/>
    </source>
</evidence>
<dbReference type="Proteomes" id="UP000643701">
    <property type="component" value="Unassembled WGS sequence"/>
</dbReference>
<comment type="caution">
    <text evidence="2">The sequence shown here is derived from an EMBL/GenBank/DDBJ whole genome shotgun (WGS) entry which is preliminary data.</text>
</comment>
<dbReference type="AlphaFoldDB" id="A0A967ABL5"/>
<protein>
    <recommendedName>
        <fullName evidence="4">Protein involved in gliding motility GldD</fullName>
    </recommendedName>
</protein>
<evidence type="ECO:0000313" key="2">
    <source>
        <dbReference type="EMBL" id="NGZ89274.1"/>
    </source>
</evidence>
<accession>A0A967ABL5</accession>
<keyword evidence="1" id="KW-0732">Signal</keyword>
<feature type="signal peptide" evidence="1">
    <location>
        <begin position="1"/>
        <end position="25"/>
    </location>
</feature>
<dbReference type="RefSeq" id="WP_166399540.1">
    <property type="nucleotide sequence ID" value="NZ_JAANAS010000034.1"/>
</dbReference>
<reference evidence="2" key="1">
    <citation type="submission" date="2020-03" db="EMBL/GenBank/DDBJ databases">
        <title>Psychroflexus Maritimus sp. nov., isolate from marine sediment.</title>
        <authorList>
            <person name="Zhong Y.-L."/>
        </authorList>
    </citation>
    <scope>NUCLEOTIDE SEQUENCE</scope>
    <source>
        <strain evidence="2">C1</strain>
    </source>
</reference>
<dbReference type="PROSITE" id="PS51257">
    <property type="entry name" value="PROKAR_LIPOPROTEIN"/>
    <property type="match status" value="1"/>
</dbReference>
<dbReference type="EMBL" id="JAANAS010000034">
    <property type="protein sequence ID" value="NGZ89274.1"/>
    <property type="molecule type" value="Genomic_DNA"/>
</dbReference>
<sequence>MKNNVSHFNFSALLIVVFLSFLACKNETTKQGWNTYRTPYYQITYPEKFEFVKKGQYDEKGDQMLQQAEFFLYVNDSTSDEKKGFRPNINLLVQDISNLNYTLKDYVELSEKQILNLIKDSEIVTSNSHNDFHRITYKGSLDQRELFFYQHYEIYNKQAFILTFSAQNTTFKEQIEIVKSVFDNFKLK</sequence>
<gene>
    <name evidence="2" type="ORF">G7034_03305</name>
</gene>